<dbReference type="InterPro" id="IPR005467">
    <property type="entry name" value="His_kinase_dom"/>
</dbReference>
<evidence type="ECO:0000256" key="3">
    <source>
        <dbReference type="ARBA" id="ARBA00012438"/>
    </source>
</evidence>
<dbReference type="SMART" id="SM00388">
    <property type="entry name" value="HisKA"/>
    <property type="match status" value="1"/>
</dbReference>
<keyword evidence="10 11" id="KW-0472">Membrane</keyword>
<evidence type="ECO:0000259" key="13">
    <source>
        <dbReference type="PROSITE" id="PS50885"/>
    </source>
</evidence>
<evidence type="ECO:0000313" key="15">
    <source>
        <dbReference type="Proteomes" id="UP000006633"/>
    </source>
</evidence>
<dbReference type="EC" id="2.7.13.3" evidence="3"/>
<evidence type="ECO:0000256" key="1">
    <source>
        <dbReference type="ARBA" id="ARBA00000085"/>
    </source>
</evidence>
<evidence type="ECO:0000313" key="14">
    <source>
        <dbReference type="EMBL" id="ADH87895.1"/>
    </source>
</evidence>
<dbReference type="HOGENOM" id="CLU_000445_89_37_5"/>
<accession>D7A475</accession>
<dbReference type="Gene3D" id="1.10.287.130">
    <property type="match status" value="1"/>
</dbReference>
<dbReference type="InterPro" id="IPR003661">
    <property type="entry name" value="HisK_dim/P_dom"/>
</dbReference>
<dbReference type="InterPro" id="IPR050428">
    <property type="entry name" value="TCS_sensor_his_kinase"/>
</dbReference>
<keyword evidence="9" id="KW-0902">Two-component regulatory system</keyword>
<dbReference type="Pfam" id="PF02518">
    <property type="entry name" value="HATPase_c"/>
    <property type="match status" value="1"/>
</dbReference>
<dbReference type="InterPro" id="IPR036890">
    <property type="entry name" value="HATPase_C_sf"/>
</dbReference>
<dbReference type="Proteomes" id="UP000006633">
    <property type="component" value="Chromosome"/>
</dbReference>
<dbReference type="PANTHER" id="PTHR45436:SF15">
    <property type="entry name" value="SENSOR HISTIDINE KINASE CUSS"/>
    <property type="match status" value="1"/>
</dbReference>
<comment type="catalytic activity">
    <reaction evidence="1">
        <text>ATP + protein L-histidine = ADP + protein N-phospho-L-histidine.</text>
        <dbReference type="EC" id="2.7.13.3"/>
    </reaction>
</comment>
<dbReference type="PRINTS" id="PR00344">
    <property type="entry name" value="BCTRLSENSOR"/>
</dbReference>
<evidence type="ECO:0000256" key="2">
    <source>
        <dbReference type="ARBA" id="ARBA00004141"/>
    </source>
</evidence>
<name>D7A475_ANCN5</name>
<organism evidence="14 15">
    <name type="scientific">Ancylobacter novellus (strain ATCC 8093 / DSM 506 / JCM 20403 / CCM 1077 / IAM 12100 / NBRC 12443 / NCIMB 10456)</name>
    <name type="common">Starkeya novella</name>
    <dbReference type="NCBI Taxonomy" id="639283"/>
    <lineage>
        <taxon>Bacteria</taxon>
        <taxon>Pseudomonadati</taxon>
        <taxon>Pseudomonadota</taxon>
        <taxon>Alphaproteobacteria</taxon>
        <taxon>Hyphomicrobiales</taxon>
        <taxon>Xanthobacteraceae</taxon>
        <taxon>Ancylobacter</taxon>
    </lineage>
</organism>
<dbReference type="InterPro" id="IPR003660">
    <property type="entry name" value="HAMP_dom"/>
</dbReference>
<keyword evidence="8 11" id="KW-1133">Transmembrane helix</keyword>
<dbReference type="CDD" id="cd00082">
    <property type="entry name" value="HisKA"/>
    <property type="match status" value="1"/>
</dbReference>
<evidence type="ECO:0000256" key="7">
    <source>
        <dbReference type="ARBA" id="ARBA00022777"/>
    </source>
</evidence>
<dbReference type="EMBL" id="CP002026">
    <property type="protein sequence ID" value="ADH87895.1"/>
    <property type="molecule type" value="Genomic_DNA"/>
</dbReference>
<dbReference type="RefSeq" id="WP_013165400.1">
    <property type="nucleotide sequence ID" value="NC_014217.1"/>
</dbReference>
<dbReference type="GO" id="GO:0005886">
    <property type="term" value="C:plasma membrane"/>
    <property type="evidence" value="ECO:0007669"/>
    <property type="project" value="TreeGrafter"/>
</dbReference>
<evidence type="ECO:0000256" key="10">
    <source>
        <dbReference type="ARBA" id="ARBA00023136"/>
    </source>
</evidence>
<keyword evidence="15" id="KW-1185">Reference proteome</keyword>
<evidence type="ECO:0000256" key="4">
    <source>
        <dbReference type="ARBA" id="ARBA00022553"/>
    </source>
</evidence>
<dbReference type="eggNOG" id="COG2205">
    <property type="taxonomic scope" value="Bacteria"/>
</dbReference>
<dbReference type="Gene3D" id="3.30.565.10">
    <property type="entry name" value="Histidine kinase-like ATPase, C-terminal domain"/>
    <property type="match status" value="1"/>
</dbReference>
<dbReference type="Pfam" id="PF00512">
    <property type="entry name" value="HisKA"/>
    <property type="match status" value="1"/>
</dbReference>
<dbReference type="PANTHER" id="PTHR45436">
    <property type="entry name" value="SENSOR HISTIDINE KINASE YKOH"/>
    <property type="match status" value="1"/>
</dbReference>
<dbReference type="KEGG" id="sno:Snov_0562"/>
<feature type="transmembrane region" description="Helical" evidence="11">
    <location>
        <begin position="18"/>
        <end position="39"/>
    </location>
</feature>
<dbReference type="InterPro" id="IPR036097">
    <property type="entry name" value="HisK_dim/P_sf"/>
</dbReference>
<feature type="domain" description="Histidine kinase" evidence="12">
    <location>
        <begin position="248"/>
        <end position="450"/>
    </location>
</feature>
<gene>
    <name evidence="14" type="ordered locus">Snov_0562</name>
</gene>
<evidence type="ECO:0000256" key="11">
    <source>
        <dbReference type="SAM" id="Phobius"/>
    </source>
</evidence>
<dbReference type="SMART" id="SM00387">
    <property type="entry name" value="HATPase_c"/>
    <property type="match status" value="1"/>
</dbReference>
<keyword evidence="5" id="KW-0808">Transferase</keyword>
<evidence type="ECO:0000256" key="5">
    <source>
        <dbReference type="ARBA" id="ARBA00022679"/>
    </source>
</evidence>
<keyword evidence="4" id="KW-0597">Phosphoprotein</keyword>
<dbReference type="STRING" id="639283.Snov_0562"/>
<protein>
    <recommendedName>
        <fullName evidence="3">histidine kinase</fullName>
        <ecNumber evidence="3">2.7.13.3</ecNumber>
    </recommendedName>
</protein>
<dbReference type="InterPro" id="IPR004358">
    <property type="entry name" value="Sig_transdc_His_kin-like_C"/>
</dbReference>
<dbReference type="PROSITE" id="PS50885">
    <property type="entry name" value="HAMP"/>
    <property type="match status" value="1"/>
</dbReference>
<dbReference type="SUPFAM" id="SSF55874">
    <property type="entry name" value="ATPase domain of HSP90 chaperone/DNA topoisomerase II/histidine kinase"/>
    <property type="match status" value="1"/>
</dbReference>
<evidence type="ECO:0000259" key="12">
    <source>
        <dbReference type="PROSITE" id="PS50109"/>
    </source>
</evidence>
<dbReference type="SUPFAM" id="SSF47384">
    <property type="entry name" value="Homodimeric domain of signal transducing histidine kinase"/>
    <property type="match status" value="1"/>
</dbReference>
<dbReference type="PROSITE" id="PS50109">
    <property type="entry name" value="HIS_KIN"/>
    <property type="match status" value="1"/>
</dbReference>
<proteinExistence type="predicted"/>
<keyword evidence="6 11" id="KW-0812">Transmembrane</keyword>
<dbReference type="OrthoDB" id="9809766at2"/>
<evidence type="ECO:0000256" key="9">
    <source>
        <dbReference type="ARBA" id="ARBA00023012"/>
    </source>
</evidence>
<comment type="subcellular location">
    <subcellularLocation>
        <location evidence="2">Membrane</location>
        <topology evidence="2">Multi-pass membrane protein</topology>
    </subcellularLocation>
</comment>
<dbReference type="InterPro" id="IPR003594">
    <property type="entry name" value="HATPase_dom"/>
</dbReference>
<feature type="transmembrane region" description="Helical" evidence="11">
    <location>
        <begin position="166"/>
        <end position="186"/>
    </location>
</feature>
<keyword evidence="7 14" id="KW-0418">Kinase</keyword>
<dbReference type="AlphaFoldDB" id="D7A475"/>
<dbReference type="GO" id="GO:0000155">
    <property type="term" value="F:phosphorelay sensor kinase activity"/>
    <property type="evidence" value="ECO:0007669"/>
    <property type="project" value="InterPro"/>
</dbReference>
<evidence type="ECO:0000256" key="8">
    <source>
        <dbReference type="ARBA" id="ARBA00022989"/>
    </source>
</evidence>
<sequence length="450" mass="48517">MSLGSRSWSLKRRLATRLLVVLAIAVLGPPIAFLFFSWWTVGSLHHRALQDQAADIVRGLDTRVTPPVLTLPEVLAAAYTRSNDSYFYLVLERDGTVVTASSPLAASLATNATIVPPGEFFLVPRAGGAPWYTYSTNADGYRIVVAQDSSHENVLFDSIVREVAGFTLWLALPLLLVALLVMMHTLNRAFRPIARAAEDARTITPGGQEAQISAHGLPREITPLVKAVNAALARLARAYDVERRFTTDAAHELRTPVAVLMARIDMLPEGPAKESLVLDTARLSRSVSQLLQVARLDAKPLAIDEDIDLARVVRHAVALLGPLAMQDGRRMEMTAPNRPIMVRGNAQAIALAVTNLVENALSHTPAGTPIDVQVTSEPAIYVLDRGQGVPPDERMAIFERFQRSPNTASSGTGLGLAIVAEIAARHHAVASVEARAGGGSIFAIRWINSA</sequence>
<reference evidence="14 15" key="1">
    <citation type="journal article" date="2012" name="Stand. Genomic Sci.">
        <title>Complete genome sequence of the facultatively chemolithoautotrophic and methylotrophic alpha Proteobacterium Starkeya novella type strain (ATCC 8093(T)).</title>
        <authorList>
            <person name="Kappler U."/>
            <person name="Davenport K."/>
            <person name="Beatson S."/>
            <person name="Lucas S."/>
            <person name="Lapidus A."/>
            <person name="Copeland A."/>
            <person name="Berry K.W."/>
            <person name="Glavina Del Rio T."/>
            <person name="Hammon N."/>
            <person name="Dalin E."/>
            <person name="Tice H."/>
            <person name="Pitluck S."/>
            <person name="Richardson P."/>
            <person name="Bruce D."/>
            <person name="Goodwin L.A."/>
            <person name="Han C."/>
            <person name="Tapia R."/>
            <person name="Detter J.C."/>
            <person name="Chang Y.J."/>
            <person name="Jeffries C.D."/>
            <person name="Land M."/>
            <person name="Hauser L."/>
            <person name="Kyrpides N.C."/>
            <person name="Goker M."/>
            <person name="Ivanova N."/>
            <person name="Klenk H.P."/>
            <person name="Woyke T."/>
        </authorList>
    </citation>
    <scope>NUCLEOTIDE SEQUENCE [LARGE SCALE GENOMIC DNA]</scope>
    <source>
        <strain evidence="15">ATCC 8093 / DSM 506 / JCM 20403 / CCM 1077 / IAM 12100 / NBRC 12443 / NCIMB 10456</strain>
    </source>
</reference>
<evidence type="ECO:0000256" key="6">
    <source>
        <dbReference type="ARBA" id="ARBA00022692"/>
    </source>
</evidence>
<feature type="domain" description="HAMP" evidence="13">
    <location>
        <begin position="187"/>
        <end position="240"/>
    </location>
</feature>